<keyword evidence="1" id="KW-0732">Signal</keyword>
<gene>
    <name evidence="2" type="ORF">Lwal_0717</name>
</gene>
<dbReference type="Proteomes" id="UP000054729">
    <property type="component" value="Unassembled WGS sequence"/>
</dbReference>
<accession>A0A0W1ALV3</accession>
<comment type="caution">
    <text evidence="2">The sequence shown here is derived from an EMBL/GenBank/DDBJ whole genome shotgun (WGS) entry which is preliminary data.</text>
</comment>
<protein>
    <submittedName>
        <fullName evidence="2">Putative Cytochrome c, class I</fullName>
    </submittedName>
</protein>
<dbReference type="AlphaFoldDB" id="A0A0W1ALV3"/>
<evidence type="ECO:0000313" key="2">
    <source>
        <dbReference type="EMBL" id="KTD82240.1"/>
    </source>
</evidence>
<dbReference type="GO" id="GO:0009055">
    <property type="term" value="F:electron transfer activity"/>
    <property type="evidence" value="ECO:0007669"/>
    <property type="project" value="InterPro"/>
</dbReference>
<dbReference type="GO" id="GO:0020037">
    <property type="term" value="F:heme binding"/>
    <property type="evidence" value="ECO:0007669"/>
    <property type="project" value="InterPro"/>
</dbReference>
<reference evidence="2 3" key="1">
    <citation type="submission" date="2015-11" db="EMBL/GenBank/DDBJ databases">
        <title>Genomic analysis of 38 Legionella species identifies large and diverse effector repertoires.</title>
        <authorList>
            <person name="Burstein D."/>
            <person name="Amaro F."/>
            <person name="Zusman T."/>
            <person name="Lifshitz Z."/>
            <person name="Cohen O."/>
            <person name="Gilbert J.A."/>
            <person name="Pupko T."/>
            <person name="Shuman H.A."/>
            <person name="Segal G."/>
        </authorList>
    </citation>
    <scope>NUCLEOTIDE SEQUENCE [LARGE SCALE GENOMIC DNA]</scope>
    <source>
        <strain evidence="2 3">ATCC 51914</strain>
    </source>
</reference>
<feature type="chain" id="PRO_5006919960" evidence="1">
    <location>
        <begin position="21"/>
        <end position="123"/>
    </location>
</feature>
<organism evidence="2 3">
    <name type="scientific">Legionella waltersii</name>
    <dbReference type="NCBI Taxonomy" id="66969"/>
    <lineage>
        <taxon>Bacteria</taxon>
        <taxon>Pseudomonadati</taxon>
        <taxon>Pseudomonadota</taxon>
        <taxon>Gammaproteobacteria</taxon>
        <taxon>Legionellales</taxon>
        <taxon>Legionellaceae</taxon>
        <taxon>Legionella</taxon>
    </lineage>
</organism>
<name>A0A0W1ALV3_9GAMM</name>
<dbReference type="InterPro" id="IPR036909">
    <property type="entry name" value="Cyt_c-like_dom_sf"/>
</dbReference>
<evidence type="ECO:0000313" key="3">
    <source>
        <dbReference type="Proteomes" id="UP000054729"/>
    </source>
</evidence>
<dbReference type="RefSeq" id="WP_058479542.1">
    <property type="nucleotide sequence ID" value="NZ_CAAAIQ010000006.1"/>
</dbReference>
<sequence>MYKIIIVSLMAFFVSLSALADDLGKNTYELACKNCHAPNLSPAIKSPAAFDKKAWKTRFEQANQEAKTNPKQFKTGMDYLLYSVKIGKGLMHHGGLCKESEDPNVDCSDKALIAAIMYMSDQK</sequence>
<dbReference type="EMBL" id="LNZB01000015">
    <property type="protein sequence ID" value="KTD82240.1"/>
    <property type="molecule type" value="Genomic_DNA"/>
</dbReference>
<proteinExistence type="predicted"/>
<evidence type="ECO:0000256" key="1">
    <source>
        <dbReference type="SAM" id="SignalP"/>
    </source>
</evidence>
<dbReference type="SUPFAM" id="SSF46626">
    <property type="entry name" value="Cytochrome c"/>
    <property type="match status" value="1"/>
</dbReference>
<feature type="signal peptide" evidence="1">
    <location>
        <begin position="1"/>
        <end position="20"/>
    </location>
</feature>
<dbReference type="PATRIC" id="fig|66969.6.peg.785"/>
<dbReference type="OrthoDB" id="5641947at2"/>
<dbReference type="Gene3D" id="1.10.760.10">
    <property type="entry name" value="Cytochrome c-like domain"/>
    <property type="match status" value="1"/>
</dbReference>
<keyword evidence="3" id="KW-1185">Reference proteome</keyword>
<dbReference type="STRING" id="66969.Lwal_0717"/>